<keyword evidence="9" id="KW-0496">Mitochondrion</keyword>
<dbReference type="InterPro" id="IPR001129">
    <property type="entry name" value="Membr-assoc_MAPEG"/>
</dbReference>
<dbReference type="PANTHER" id="PTHR10250">
    <property type="entry name" value="MICROSOMAL GLUTATHIONE S-TRANSFERASE"/>
    <property type="match status" value="1"/>
</dbReference>
<evidence type="ECO:0000256" key="9">
    <source>
        <dbReference type="ARBA" id="ARBA00023128"/>
    </source>
</evidence>
<evidence type="ECO:0000256" key="4">
    <source>
        <dbReference type="ARBA" id="ARBA00022692"/>
    </source>
</evidence>
<dbReference type="PANTHER" id="PTHR10250:SF19">
    <property type="entry name" value="MICROSOMAL GLUTATHIONE S-TRANSFERASE 3B"/>
    <property type="match status" value="1"/>
</dbReference>
<name>A0A3Q3JLP3_MONAL</name>
<feature type="transmembrane region" description="Helical" evidence="23">
    <location>
        <begin position="120"/>
        <end position="138"/>
    </location>
</feature>
<proteinExistence type="inferred from homology"/>
<keyword evidence="4 23" id="KW-0812">Transmembrane</keyword>
<keyword evidence="11" id="KW-0564">Palmitate</keyword>
<dbReference type="GO" id="GO:0005635">
    <property type="term" value="C:nuclear envelope"/>
    <property type="evidence" value="ECO:0007669"/>
    <property type="project" value="TreeGrafter"/>
</dbReference>
<comment type="similarity">
    <text evidence="2">Belongs to the MAPEG family.</text>
</comment>
<reference evidence="24" key="2">
    <citation type="submission" date="2025-09" db="UniProtKB">
        <authorList>
            <consortium name="Ensembl"/>
        </authorList>
    </citation>
    <scope>IDENTIFICATION</scope>
</reference>
<evidence type="ECO:0000256" key="8">
    <source>
        <dbReference type="ARBA" id="ARBA00023098"/>
    </source>
</evidence>
<dbReference type="STRING" id="43700.ENSMALP00000015162"/>
<comment type="pathway">
    <text evidence="14">Lipid metabolism; leukotriene C4 biosynthesis.</text>
</comment>
<protein>
    <recommendedName>
        <fullName evidence="20">Glutathione S-transferase 3, mitochondrial</fullName>
        <ecNumber evidence="16">4.4.1.20</ecNumber>
    </recommendedName>
    <alternativeName>
        <fullName evidence="21">Glutathione peroxidase MGST3</fullName>
    </alternativeName>
    <alternativeName>
        <fullName evidence="22">LTC4 synthase MGST3</fullName>
    </alternativeName>
</protein>
<dbReference type="GO" id="GO:0004464">
    <property type="term" value="F:leukotriene-C4 synthase activity"/>
    <property type="evidence" value="ECO:0007669"/>
    <property type="project" value="UniProtKB-EC"/>
</dbReference>
<keyword evidence="5" id="KW-1000">Mitochondrion outer membrane</keyword>
<keyword evidence="10 23" id="KW-0472">Membrane</keyword>
<evidence type="ECO:0000256" key="23">
    <source>
        <dbReference type="SAM" id="Phobius"/>
    </source>
</evidence>
<evidence type="ECO:0000256" key="14">
    <source>
        <dbReference type="ARBA" id="ARBA00037884"/>
    </source>
</evidence>
<keyword evidence="7" id="KW-0560">Oxidoreductase</keyword>
<comment type="subcellular location">
    <subcellularLocation>
        <location evidence="1">Mitochondrion outer membrane</location>
        <topology evidence="1">Multi-pass membrane protein</topology>
    </subcellularLocation>
</comment>
<dbReference type="SUPFAM" id="SSF161084">
    <property type="entry name" value="MAPEG domain-like"/>
    <property type="match status" value="1"/>
</dbReference>
<dbReference type="GO" id="GO:0005783">
    <property type="term" value="C:endoplasmic reticulum"/>
    <property type="evidence" value="ECO:0007669"/>
    <property type="project" value="TreeGrafter"/>
</dbReference>
<keyword evidence="25" id="KW-1185">Reference proteome</keyword>
<dbReference type="InterPro" id="IPR050997">
    <property type="entry name" value="MAPEG"/>
</dbReference>
<dbReference type="GO" id="GO:0004602">
    <property type="term" value="F:glutathione peroxidase activity"/>
    <property type="evidence" value="ECO:0007669"/>
    <property type="project" value="TreeGrafter"/>
</dbReference>
<evidence type="ECO:0000256" key="5">
    <source>
        <dbReference type="ARBA" id="ARBA00022787"/>
    </source>
</evidence>
<dbReference type="GO" id="GO:0006691">
    <property type="term" value="P:leukotriene metabolic process"/>
    <property type="evidence" value="ECO:0007669"/>
    <property type="project" value="UniProtKB-ARBA"/>
</dbReference>
<evidence type="ECO:0000256" key="17">
    <source>
        <dbReference type="ARBA" id="ARBA00043664"/>
    </source>
</evidence>
<dbReference type="Gene3D" id="1.20.120.550">
    <property type="entry name" value="Membrane associated eicosanoid/glutathione metabolism-like domain"/>
    <property type="match status" value="1"/>
</dbReference>
<dbReference type="GO" id="GO:0006629">
    <property type="term" value="P:lipid metabolic process"/>
    <property type="evidence" value="ECO:0007669"/>
    <property type="project" value="UniProtKB-KW"/>
</dbReference>
<evidence type="ECO:0000256" key="19">
    <source>
        <dbReference type="ARBA" id="ARBA00051411"/>
    </source>
</evidence>
<dbReference type="Ensembl" id="ENSMALT00000015470.1">
    <property type="protein sequence ID" value="ENSMALP00000015162.1"/>
    <property type="gene ID" value="ENSMALG00000010660.1"/>
</dbReference>
<dbReference type="Pfam" id="PF01124">
    <property type="entry name" value="MAPEG"/>
    <property type="match status" value="1"/>
</dbReference>
<feature type="transmembrane region" description="Helical" evidence="23">
    <location>
        <begin position="12"/>
        <end position="30"/>
    </location>
</feature>
<dbReference type="GO" id="GO:0005741">
    <property type="term" value="C:mitochondrial outer membrane"/>
    <property type="evidence" value="ECO:0007669"/>
    <property type="project" value="UniProtKB-SubCell"/>
</dbReference>
<reference evidence="24" key="1">
    <citation type="submission" date="2025-08" db="UniProtKB">
        <authorList>
            <consortium name="Ensembl"/>
        </authorList>
    </citation>
    <scope>IDENTIFICATION</scope>
</reference>
<evidence type="ECO:0000313" key="25">
    <source>
        <dbReference type="Proteomes" id="UP000261600"/>
    </source>
</evidence>
<organism evidence="24 25">
    <name type="scientific">Monopterus albus</name>
    <name type="common">Swamp eel</name>
    <dbReference type="NCBI Taxonomy" id="43700"/>
    <lineage>
        <taxon>Eukaryota</taxon>
        <taxon>Metazoa</taxon>
        <taxon>Chordata</taxon>
        <taxon>Craniata</taxon>
        <taxon>Vertebrata</taxon>
        <taxon>Euteleostomi</taxon>
        <taxon>Actinopterygii</taxon>
        <taxon>Neopterygii</taxon>
        <taxon>Teleostei</taxon>
        <taxon>Neoteleostei</taxon>
        <taxon>Acanthomorphata</taxon>
        <taxon>Anabantaria</taxon>
        <taxon>Synbranchiformes</taxon>
        <taxon>Synbranchidae</taxon>
        <taxon>Monopterus</taxon>
    </lineage>
</organism>
<dbReference type="AlphaFoldDB" id="A0A3Q3JLP3"/>
<keyword evidence="13" id="KW-0449">Lipoprotein</keyword>
<evidence type="ECO:0000256" key="3">
    <source>
        <dbReference type="ARBA" id="ARBA00022679"/>
    </source>
</evidence>
<feature type="transmembrane region" description="Helical" evidence="23">
    <location>
        <begin position="71"/>
        <end position="94"/>
    </location>
</feature>
<comment type="pathway">
    <text evidence="15">Lipid metabolism; arachidonate metabolism.</text>
</comment>
<evidence type="ECO:0000256" key="15">
    <source>
        <dbReference type="ARBA" id="ARBA00037916"/>
    </source>
</evidence>
<evidence type="ECO:0000256" key="16">
    <source>
        <dbReference type="ARBA" id="ARBA00039056"/>
    </source>
</evidence>
<evidence type="ECO:0000256" key="20">
    <source>
        <dbReference type="ARBA" id="ARBA00069748"/>
    </source>
</evidence>
<keyword evidence="12" id="KW-0456">Lyase</keyword>
<comment type="catalytic activity">
    <reaction evidence="18">
        <text>leukotriene C4 = leukotriene A4 + glutathione</text>
        <dbReference type="Rhea" id="RHEA:17617"/>
        <dbReference type="ChEBI" id="CHEBI:57463"/>
        <dbReference type="ChEBI" id="CHEBI:57925"/>
        <dbReference type="ChEBI" id="CHEBI:57973"/>
        <dbReference type="EC" id="4.4.1.20"/>
    </reaction>
    <physiologicalReaction direction="right-to-left" evidence="18">
        <dbReference type="Rhea" id="RHEA:17619"/>
    </physiologicalReaction>
</comment>
<evidence type="ECO:0000256" key="6">
    <source>
        <dbReference type="ARBA" id="ARBA00022989"/>
    </source>
</evidence>
<dbReference type="GO" id="GO:0004364">
    <property type="term" value="F:glutathione transferase activity"/>
    <property type="evidence" value="ECO:0007669"/>
    <property type="project" value="TreeGrafter"/>
</dbReference>
<evidence type="ECO:0000256" key="11">
    <source>
        <dbReference type="ARBA" id="ARBA00023139"/>
    </source>
</evidence>
<comment type="catalytic activity">
    <reaction evidence="19">
        <text>15-deoxy-Delta(12,14)-prostaglandin J2 + glutathione = 15-deoxy-Delta(12,14)-prostaglandin J2-S-(R)-glutathione</text>
        <dbReference type="Rhea" id="RHEA:75963"/>
        <dbReference type="ChEBI" id="CHEBI:57925"/>
        <dbReference type="ChEBI" id="CHEBI:85236"/>
        <dbReference type="ChEBI" id="CHEBI:194498"/>
    </reaction>
    <physiologicalReaction direction="left-to-right" evidence="19">
        <dbReference type="Rhea" id="RHEA:75964"/>
    </physiologicalReaction>
</comment>
<dbReference type="FunFam" id="1.20.120.550:FF:000004">
    <property type="entry name" value="Microsomal glutathione S-transferase 3"/>
    <property type="match status" value="1"/>
</dbReference>
<evidence type="ECO:0000256" key="2">
    <source>
        <dbReference type="ARBA" id="ARBA00010459"/>
    </source>
</evidence>
<dbReference type="EC" id="4.4.1.20" evidence="16"/>
<evidence type="ECO:0000256" key="22">
    <source>
        <dbReference type="ARBA" id="ARBA00076908"/>
    </source>
</evidence>
<sequence>MNVLTVLPSNFGYVIFTYLYSWIMLMYLGIKVGAARKKYDVKYPTMYSDKEQVFNCIQRAHQNTLEVYPQWLVFQTIAALVYPLSASVLGAIWVTSRFSYAWGYYTGGKTIYCIERLNKWQTHLNSVYLFFFVLHALYTSF</sequence>
<evidence type="ECO:0000256" key="7">
    <source>
        <dbReference type="ARBA" id="ARBA00023002"/>
    </source>
</evidence>
<keyword evidence="6 23" id="KW-1133">Transmembrane helix</keyword>
<evidence type="ECO:0000313" key="24">
    <source>
        <dbReference type="Ensembl" id="ENSMALP00000015162.1"/>
    </source>
</evidence>
<evidence type="ECO:0000256" key="21">
    <source>
        <dbReference type="ARBA" id="ARBA00075145"/>
    </source>
</evidence>
<evidence type="ECO:0000256" key="12">
    <source>
        <dbReference type="ARBA" id="ARBA00023239"/>
    </source>
</evidence>
<keyword evidence="8" id="KW-0443">Lipid metabolism</keyword>
<dbReference type="Proteomes" id="UP000261600">
    <property type="component" value="Unplaced"/>
</dbReference>
<evidence type="ECO:0000256" key="10">
    <source>
        <dbReference type="ARBA" id="ARBA00023136"/>
    </source>
</evidence>
<accession>A0A3Q3JLP3</accession>
<evidence type="ECO:0000256" key="13">
    <source>
        <dbReference type="ARBA" id="ARBA00023288"/>
    </source>
</evidence>
<comment type="catalytic activity">
    <reaction evidence="17">
        <text>(5S)-hydroperoxy-(6E,8Z,11Z,14Z)-eicosatetraenoate + 2 glutathione = (5S)-hydroxy-(6E,8Z,11Z,14Z)-eicosatetraenoate + glutathione disulfide + H2O</text>
        <dbReference type="Rhea" id="RHEA:48620"/>
        <dbReference type="ChEBI" id="CHEBI:15377"/>
        <dbReference type="ChEBI" id="CHEBI:57450"/>
        <dbReference type="ChEBI" id="CHEBI:57925"/>
        <dbReference type="ChEBI" id="CHEBI:58297"/>
        <dbReference type="ChEBI" id="CHEBI:90632"/>
    </reaction>
    <physiologicalReaction direction="left-to-right" evidence="17">
        <dbReference type="Rhea" id="RHEA:48621"/>
    </physiologicalReaction>
</comment>
<evidence type="ECO:0000256" key="1">
    <source>
        <dbReference type="ARBA" id="ARBA00004374"/>
    </source>
</evidence>
<dbReference type="InterPro" id="IPR023352">
    <property type="entry name" value="MAPEG-like_dom_sf"/>
</dbReference>
<keyword evidence="3" id="KW-0808">Transferase</keyword>
<evidence type="ECO:0000256" key="18">
    <source>
        <dbReference type="ARBA" id="ARBA00049298"/>
    </source>
</evidence>